<dbReference type="RefSeq" id="XP_056520336.1">
    <property type="nucleotide sequence ID" value="XM_056666740.1"/>
</dbReference>
<proteinExistence type="predicted"/>
<evidence type="ECO:0000313" key="1">
    <source>
        <dbReference type="EMBL" id="KAJ5129957.1"/>
    </source>
</evidence>
<keyword evidence="2" id="KW-1185">Reference proteome</keyword>
<dbReference type="GeneID" id="81405910"/>
<reference evidence="1" key="2">
    <citation type="journal article" date="2023" name="IMA Fungus">
        <title>Comparative genomic study of the Penicillium genus elucidates a diverse pangenome and 15 lateral gene transfer events.</title>
        <authorList>
            <person name="Petersen C."/>
            <person name="Sorensen T."/>
            <person name="Nielsen M.R."/>
            <person name="Sondergaard T.E."/>
            <person name="Sorensen J.L."/>
            <person name="Fitzpatrick D.A."/>
            <person name="Frisvad J.C."/>
            <person name="Nielsen K.L."/>
        </authorList>
    </citation>
    <scope>NUCLEOTIDE SEQUENCE</scope>
    <source>
        <strain evidence="1">IBT 22155</strain>
    </source>
</reference>
<dbReference type="AlphaFoldDB" id="A0A9W9GTX0"/>
<organism evidence="1 2">
    <name type="scientific">Penicillium bovifimosum</name>
    <dbReference type="NCBI Taxonomy" id="126998"/>
    <lineage>
        <taxon>Eukaryota</taxon>
        <taxon>Fungi</taxon>
        <taxon>Dikarya</taxon>
        <taxon>Ascomycota</taxon>
        <taxon>Pezizomycotina</taxon>
        <taxon>Eurotiomycetes</taxon>
        <taxon>Eurotiomycetidae</taxon>
        <taxon>Eurotiales</taxon>
        <taxon>Aspergillaceae</taxon>
        <taxon>Penicillium</taxon>
    </lineage>
</organism>
<dbReference type="EMBL" id="JAPQKL010000005">
    <property type="protein sequence ID" value="KAJ5129957.1"/>
    <property type="molecule type" value="Genomic_DNA"/>
</dbReference>
<protein>
    <submittedName>
        <fullName evidence="1">Uncharacterized protein</fullName>
    </submittedName>
</protein>
<reference evidence="1" key="1">
    <citation type="submission" date="2022-11" db="EMBL/GenBank/DDBJ databases">
        <authorList>
            <person name="Petersen C."/>
        </authorList>
    </citation>
    <scope>NUCLEOTIDE SEQUENCE</scope>
    <source>
        <strain evidence="1">IBT 22155</strain>
    </source>
</reference>
<gene>
    <name evidence="1" type="ORF">N7515_005996</name>
</gene>
<name>A0A9W9GTX0_9EURO</name>
<evidence type="ECO:0000313" key="2">
    <source>
        <dbReference type="Proteomes" id="UP001149079"/>
    </source>
</evidence>
<dbReference type="Proteomes" id="UP001149079">
    <property type="component" value="Unassembled WGS sequence"/>
</dbReference>
<accession>A0A9W9GTX0</accession>
<sequence>MWRQYSLCSSAGVIPVGVALEKLVLVGELVVCSEGLGDSELVDSRLVVVRVVDSELVASELVDSKLVVPELELVNWEVVDSELVDSVVDSVMEEVETALVLVLVMAVVVSDVELMLVTTVLMVEGSDMDASGVVSAVADAVDAGDSAPAVVSRAWRIFPYSCFRYGWIPVLELSTAHSPSAHTTEVEIDRAVSAAYG</sequence>
<comment type="caution">
    <text evidence="1">The sequence shown here is derived from an EMBL/GenBank/DDBJ whole genome shotgun (WGS) entry which is preliminary data.</text>
</comment>